<dbReference type="OrthoDB" id="4485373at2"/>
<dbReference type="AlphaFoldDB" id="A0A2S2C5R5"/>
<keyword evidence="2" id="KW-1185">Reference proteome</keyword>
<reference evidence="1 2" key="1">
    <citation type="submission" date="2017-05" db="EMBL/GenBank/DDBJ databases">
        <title>Isolation of Rhodococcus sp. S2-17 biodegrading of BP-3.</title>
        <authorList>
            <person name="Lee Y."/>
            <person name="Kim K.H."/>
            <person name="Chun B.H."/>
            <person name="Jung H.S."/>
            <person name="Jeon C.O."/>
        </authorList>
    </citation>
    <scope>NUCLEOTIDE SEQUENCE [LARGE SCALE GENOMIC DNA]</scope>
    <source>
        <strain evidence="1 2">S2-17</strain>
        <plasmid evidence="2">prb98</plasmid>
    </source>
</reference>
<evidence type="ECO:0000313" key="1">
    <source>
        <dbReference type="EMBL" id="AWK76144.1"/>
    </source>
</evidence>
<keyword evidence="1" id="KW-0614">Plasmid</keyword>
<proteinExistence type="predicted"/>
<protein>
    <submittedName>
        <fullName evidence="1">Uncharacterized protein</fullName>
    </submittedName>
</protein>
<sequence>MPMLILHAVIAVASFLTPRRIPVSIQRIITGIAVAHANSRWLAMVGSAQEELSNSTPIADDGFAEANRATQ</sequence>
<geneLocation type="plasmid" evidence="2">
    <name>prb98</name>
</geneLocation>
<accession>A0A2S2C5R5</accession>
<dbReference type="Proteomes" id="UP000245711">
    <property type="component" value="Plasmid pRB98"/>
</dbReference>
<organism evidence="1 2">
    <name type="scientific">Rhodococcus oxybenzonivorans</name>
    <dbReference type="NCBI Taxonomy" id="1990687"/>
    <lineage>
        <taxon>Bacteria</taxon>
        <taxon>Bacillati</taxon>
        <taxon>Actinomycetota</taxon>
        <taxon>Actinomycetes</taxon>
        <taxon>Mycobacteriales</taxon>
        <taxon>Nocardiaceae</taxon>
        <taxon>Rhodococcus</taxon>
    </lineage>
</organism>
<name>A0A2S2C5R5_9NOCA</name>
<evidence type="ECO:0000313" key="2">
    <source>
        <dbReference type="Proteomes" id="UP000245711"/>
    </source>
</evidence>
<dbReference type="EMBL" id="CP021355">
    <property type="protein sequence ID" value="AWK76144.1"/>
    <property type="molecule type" value="Genomic_DNA"/>
</dbReference>
<dbReference type="KEGG" id="roz:CBI38_32020"/>
<gene>
    <name evidence="1" type="ORF">CBI38_32020</name>
</gene>